<gene>
    <name evidence="1" type="ORF">A4H34_09560</name>
</gene>
<organism evidence="1 2">
    <name type="scientific">Peptidiphaga gingivicola</name>
    <dbReference type="NCBI Taxonomy" id="2741497"/>
    <lineage>
        <taxon>Bacteria</taxon>
        <taxon>Bacillati</taxon>
        <taxon>Actinomycetota</taxon>
        <taxon>Actinomycetes</taxon>
        <taxon>Actinomycetales</taxon>
        <taxon>Actinomycetaceae</taxon>
        <taxon>Peptidiphaga</taxon>
    </lineage>
</organism>
<evidence type="ECO:0000313" key="2">
    <source>
        <dbReference type="Proteomes" id="UP000078368"/>
    </source>
</evidence>
<accession>A0A179B204</accession>
<protein>
    <submittedName>
        <fullName evidence="1">Uncharacterized protein</fullName>
    </submittedName>
</protein>
<sequence>MGEDPMKDPNIKHLSGYSPTEEKSLDIFGMKFPLGFGAGTHTEYMNDGTQSQDQLADVVVGKAG</sequence>
<dbReference type="EMBL" id="LVZK01000003">
    <property type="protein sequence ID" value="OAP85339.1"/>
    <property type="molecule type" value="Genomic_DNA"/>
</dbReference>
<comment type="caution">
    <text evidence="1">The sequence shown here is derived from an EMBL/GenBank/DDBJ whole genome shotgun (WGS) entry which is preliminary data.</text>
</comment>
<proteinExistence type="predicted"/>
<dbReference type="Proteomes" id="UP000078368">
    <property type="component" value="Unassembled WGS sequence"/>
</dbReference>
<dbReference type="AlphaFoldDB" id="A0A179B204"/>
<reference evidence="1 2" key="1">
    <citation type="submission" date="2016-04" db="EMBL/GenBank/DDBJ databases">
        <title>Peptidophaga gingivicola gen. nov., sp. nov., isolated from human subgingival plaque.</title>
        <authorList>
            <person name="Beall C.J."/>
            <person name="Mokrzan E.M."/>
            <person name="Griffen A.L."/>
            <person name="Leys E.J."/>
        </authorList>
    </citation>
    <scope>NUCLEOTIDE SEQUENCE [LARGE SCALE GENOMIC DNA]</scope>
    <source>
        <strain evidence="1 2">BA112</strain>
    </source>
</reference>
<dbReference type="STRING" id="1823756.A4H34_09560"/>
<name>A0A179B204_9ACTO</name>
<keyword evidence="2" id="KW-1185">Reference proteome</keyword>
<evidence type="ECO:0000313" key="1">
    <source>
        <dbReference type="EMBL" id="OAP85339.1"/>
    </source>
</evidence>